<keyword evidence="13" id="KW-1185">Reference proteome</keyword>
<dbReference type="NCBIfam" id="NF003807">
    <property type="entry name" value="PRK05395.1-4"/>
    <property type="match status" value="1"/>
</dbReference>
<accession>A0A0D8FS72</accession>
<dbReference type="AlphaFoldDB" id="A0A0D8FS72"/>
<feature type="binding site" evidence="8 10">
    <location>
        <position position="87"/>
    </location>
    <ligand>
        <name>substrate</name>
    </ligand>
</feature>
<evidence type="ECO:0000256" key="8">
    <source>
        <dbReference type="HAMAP-Rule" id="MF_00169"/>
    </source>
</evidence>
<comment type="caution">
    <text evidence="12">The sequence shown here is derived from an EMBL/GenBank/DDBJ whole genome shotgun (WGS) entry which is preliminary data.</text>
</comment>
<feature type="binding site" evidence="8 10">
    <location>
        <begin position="114"/>
        <end position="115"/>
    </location>
    <ligand>
        <name>substrate</name>
    </ligand>
</feature>
<feature type="active site" description="Proton acceptor" evidence="8 9">
    <location>
        <position position="36"/>
    </location>
</feature>
<dbReference type="EC" id="4.2.1.10" evidence="5 8"/>
<comment type="pathway">
    <text evidence="2 8">Metabolic intermediate biosynthesis; chorismate biosynthesis; chorismate from D-erythrose 4-phosphate and phosphoenolpyruvate: step 3/7.</text>
</comment>
<dbReference type="PROSITE" id="PS01029">
    <property type="entry name" value="DEHYDROQUINASE_II"/>
    <property type="match status" value="1"/>
</dbReference>
<organism evidence="12 13">
    <name type="scientific">Ferrimicrobium acidiphilum DSM 19497</name>
    <dbReference type="NCBI Taxonomy" id="1121877"/>
    <lineage>
        <taxon>Bacteria</taxon>
        <taxon>Bacillati</taxon>
        <taxon>Actinomycetota</taxon>
        <taxon>Acidimicrobiia</taxon>
        <taxon>Acidimicrobiales</taxon>
        <taxon>Acidimicrobiaceae</taxon>
        <taxon>Ferrimicrobium</taxon>
    </lineage>
</organism>
<dbReference type="GeneID" id="78373511"/>
<dbReference type="PANTHER" id="PTHR21272">
    <property type="entry name" value="CATABOLIC 3-DEHYDROQUINASE"/>
    <property type="match status" value="1"/>
</dbReference>
<dbReference type="GO" id="GO:0019631">
    <property type="term" value="P:quinate catabolic process"/>
    <property type="evidence" value="ECO:0007669"/>
    <property type="project" value="TreeGrafter"/>
</dbReference>
<dbReference type="CDD" id="cd00466">
    <property type="entry name" value="DHQase_II"/>
    <property type="match status" value="1"/>
</dbReference>
<comment type="similarity">
    <text evidence="3 8">Belongs to the type-II 3-dehydroquinase family.</text>
</comment>
<evidence type="ECO:0000313" key="12">
    <source>
        <dbReference type="EMBL" id="KJE75784.1"/>
    </source>
</evidence>
<comment type="subunit">
    <text evidence="4 8">Homododecamer.</text>
</comment>
<dbReference type="PATRIC" id="fig|1121877.4.peg.2773"/>
<dbReference type="RefSeq" id="WP_236684652.1">
    <property type="nucleotide sequence ID" value="NZ_JQKF01000024.1"/>
</dbReference>
<dbReference type="UniPathway" id="UPA00053">
    <property type="reaction ID" value="UER00086"/>
</dbReference>
<dbReference type="InterPro" id="IPR018509">
    <property type="entry name" value="DHquinase_II_CS"/>
</dbReference>
<evidence type="ECO:0000256" key="1">
    <source>
        <dbReference type="ARBA" id="ARBA00001864"/>
    </source>
</evidence>
<evidence type="ECO:0000256" key="9">
    <source>
        <dbReference type="PIRSR" id="PIRSR001399-1"/>
    </source>
</evidence>
<dbReference type="GO" id="GO:0008652">
    <property type="term" value="P:amino acid biosynthetic process"/>
    <property type="evidence" value="ECO:0007669"/>
    <property type="project" value="UniProtKB-KW"/>
</dbReference>
<evidence type="ECO:0000313" key="13">
    <source>
        <dbReference type="Proteomes" id="UP000032336"/>
    </source>
</evidence>
<dbReference type="InterPro" id="IPR001874">
    <property type="entry name" value="DHquinase_II"/>
</dbReference>
<comment type="catalytic activity">
    <reaction evidence="1 8">
        <text>3-dehydroquinate = 3-dehydroshikimate + H2O</text>
        <dbReference type="Rhea" id="RHEA:21096"/>
        <dbReference type="ChEBI" id="CHEBI:15377"/>
        <dbReference type="ChEBI" id="CHEBI:16630"/>
        <dbReference type="ChEBI" id="CHEBI:32364"/>
        <dbReference type="EC" id="4.2.1.10"/>
    </reaction>
</comment>
<feature type="binding site" evidence="8 10">
    <location>
        <position position="93"/>
    </location>
    <ligand>
        <name>substrate</name>
    </ligand>
</feature>
<proteinExistence type="inferred from homology"/>
<dbReference type="InterPro" id="IPR036441">
    <property type="entry name" value="DHquinase_II_sf"/>
</dbReference>
<dbReference type="Gene3D" id="3.40.50.9100">
    <property type="entry name" value="Dehydroquinase, class II"/>
    <property type="match status" value="1"/>
</dbReference>
<evidence type="ECO:0000256" key="2">
    <source>
        <dbReference type="ARBA" id="ARBA00004902"/>
    </source>
</evidence>
<dbReference type="EMBL" id="JXUW01000029">
    <property type="protein sequence ID" value="KJE75784.1"/>
    <property type="molecule type" value="Genomic_DNA"/>
</dbReference>
<evidence type="ECO:0000256" key="5">
    <source>
        <dbReference type="ARBA" id="ARBA00012060"/>
    </source>
</evidence>
<name>A0A0D8FS72_9ACTN</name>
<reference evidence="12 13" key="1">
    <citation type="submission" date="2015-01" db="EMBL/GenBank/DDBJ databases">
        <title>Draft genome of the acidophilic iron oxidizer Ferrimicrobium acidiphilum strain T23.</title>
        <authorList>
            <person name="Poehlein A."/>
            <person name="Eisen S."/>
            <person name="Schloemann M."/>
            <person name="Johnson B.D."/>
            <person name="Daniel R."/>
            <person name="Muehling M."/>
        </authorList>
    </citation>
    <scope>NUCLEOTIDE SEQUENCE [LARGE SCALE GENOMIC DNA]</scope>
    <source>
        <strain evidence="12 13">T23</strain>
    </source>
</reference>
<feature type="site" description="Transition state stabilizer" evidence="8 11">
    <location>
        <position position="31"/>
    </location>
</feature>
<dbReference type="eggNOG" id="COG0757">
    <property type="taxonomic scope" value="Bacteria"/>
</dbReference>
<protein>
    <recommendedName>
        <fullName evidence="5 8">3-dehydroquinate dehydratase</fullName>
        <shortName evidence="8">3-dehydroquinase</shortName>
        <ecNumber evidence="5 8">4.2.1.10</ecNumber>
    </recommendedName>
    <alternativeName>
        <fullName evidence="8">Type II DHQase</fullName>
    </alternativeName>
</protein>
<dbReference type="SUPFAM" id="SSF52304">
    <property type="entry name" value="Type II 3-dehydroquinate dehydratase"/>
    <property type="match status" value="1"/>
</dbReference>
<evidence type="ECO:0000256" key="6">
    <source>
        <dbReference type="ARBA" id="ARBA00023141"/>
    </source>
</evidence>
<evidence type="ECO:0000256" key="10">
    <source>
        <dbReference type="PIRSR" id="PIRSR001399-2"/>
    </source>
</evidence>
<gene>
    <name evidence="8 12" type="primary">aroQ</name>
    <name evidence="12" type="ORF">FEAC_24870</name>
</gene>
<dbReference type="PIRSF" id="PIRSF001399">
    <property type="entry name" value="DHquinase_II"/>
    <property type="match status" value="1"/>
</dbReference>
<dbReference type="GO" id="GO:0009423">
    <property type="term" value="P:chorismate biosynthetic process"/>
    <property type="evidence" value="ECO:0007669"/>
    <property type="project" value="UniProtKB-UniRule"/>
</dbReference>
<feature type="binding site" evidence="8 10">
    <location>
        <position position="124"/>
    </location>
    <ligand>
        <name>substrate</name>
    </ligand>
</feature>
<dbReference type="GO" id="GO:0009073">
    <property type="term" value="P:aromatic amino acid family biosynthetic process"/>
    <property type="evidence" value="ECO:0007669"/>
    <property type="project" value="UniProtKB-KW"/>
</dbReference>
<evidence type="ECO:0000256" key="7">
    <source>
        <dbReference type="ARBA" id="ARBA00023239"/>
    </source>
</evidence>
<evidence type="ECO:0000256" key="4">
    <source>
        <dbReference type="ARBA" id="ARBA00011193"/>
    </source>
</evidence>
<dbReference type="Proteomes" id="UP000032336">
    <property type="component" value="Unassembled WGS sequence"/>
</dbReference>
<dbReference type="HAMAP" id="MF_00169">
    <property type="entry name" value="AroQ"/>
    <property type="match status" value="1"/>
</dbReference>
<feature type="active site" description="Proton donor" evidence="8 9">
    <location>
        <position position="113"/>
    </location>
</feature>
<comment type="function">
    <text evidence="8">Catalyzes a trans-dehydration via an enolate intermediate.</text>
</comment>
<sequence length="164" mass="17258">MGAHKSQQGQVAMRPSIALVHGPNLNLLGERQPEIYGMGTLDDLTQLAREAAVEHGYELASLQTNSEAELIEAIHGLDSSTVALILNAGAFTHYSWAIADAIASKNVPTIELHISNPAARENFRTLSVLAAVVSGSISGFGEIGYVLAVQAAALLDQGVDSRRG</sequence>
<dbReference type="NCBIfam" id="NF003805">
    <property type="entry name" value="PRK05395.1-2"/>
    <property type="match status" value="1"/>
</dbReference>
<dbReference type="STRING" id="1121877.FEAC_24870"/>
<evidence type="ECO:0000256" key="11">
    <source>
        <dbReference type="PIRSR" id="PIRSR001399-3"/>
    </source>
</evidence>
<dbReference type="Pfam" id="PF01220">
    <property type="entry name" value="DHquinase_II"/>
    <property type="match status" value="1"/>
</dbReference>
<keyword evidence="6 8" id="KW-0057">Aromatic amino acid biosynthesis</keyword>
<dbReference type="PANTHER" id="PTHR21272:SF3">
    <property type="entry name" value="CATABOLIC 3-DEHYDROQUINASE"/>
    <property type="match status" value="1"/>
</dbReference>
<dbReference type="GO" id="GO:0003855">
    <property type="term" value="F:3-dehydroquinate dehydratase activity"/>
    <property type="evidence" value="ECO:0007669"/>
    <property type="project" value="UniProtKB-UniRule"/>
</dbReference>
<keyword evidence="8" id="KW-0028">Amino-acid biosynthesis</keyword>
<evidence type="ECO:0000256" key="3">
    <source>
        <dbReference type="ARBA" id="ARBA00011037"/>
    </source>
</evidence>
<feature type="binding site" evidence="8 10">
    <location>
        <position position="100"/>
    </location>
    <ligand>
        <name>substrate</name>
    </ligand>
</feature>
<keyword evidence="7 8" id="KW-0456">Lyase</keyword>